<dbReference type="Gene3D" id="3.40.50.1820">
    <property type="entry name" value="alpha/beta hydrolase"/>
    <property type="match status" value="1"/>
</dbReference>
<dbReference type="AlphaFoldDB" id="A0A1D1UZZ8"/>
<evidence type="ECO:0008006" key="4">
    <source>
        <dbReference type="Google" id="ProtNLM"/>
    </source>
</evidence>
<dbReference type="SUPFAM" id="SSF53474">
    <property type="entry name" value="alpha/beta-Hydrolases"/>
    <property type="match status" value="1"/>
</dbReference>
<gene>
    <name evidence="2" type="primary">RvY_06732-1</name>
    <name evidence="2" type="synonym">RvY_06732.1</name>
    <name evidence="2" type="ORF">RvY_06732</name>
</gene>
<dbReference type="Proteomes" id="UP000186922">
    <property type="component" value="Unassembled WGS sequence"/>
</dbReference>
<evidence type="ECO:0000256" key="1">
    <source>
        <dbReference type="ARBA" id="ARBA00005598"/>
    </source>
</evidence>
<keyword evidence="3" id="KW-1185">Reference proteome</keyword>
<proteinExistence type="inferred from homology"/>
<dbReference type="STRING" id="947166.A0A1D1UZZ8"/>
<protein>
    <recommendedName>
        <fullName evidence="4">AB hydrolase-1 domain-containing protein</fullName>
    </recommendedName>
</protein>
<dbReference type="InterPro" id="IPR029058">
    <property type="entry name" value="AB_hydrolase_fold"/>
</dbReference>
<evidence type="ECO:0000313" key="2">
    <source>
        <dbReference type="EMBL" id="GAU95051.1"/>
    </source>
</evidence>
<dbReference type="Pfam" id="PF03096">
    <property type="entry name" value="Ndr"/>
    <property type="match status" value="1"/>
</dbReference>
<reference evidence="2 3" key="1">
    <citation type="journal article" date="2016" name="Nat. Commun.">
        <title>Extremotolerant tardigrade genome and improved radiotolerance of human cultured cells by tardigrade-unique protein.</title>
        <authorList>
            <person name="Hashimoto T."/>
            <person name="Horikawa D.D."/>
            <person name="Saito Y."/>
            <person name="Kuwahara H."/>
            <person name="Kozuka-Hata H."/>
            <person name="Shin-I T."/>
            <person name="Minakuchi Y."/>
            <person name="Ohishi K."/>
            <person name="Motoyama A."/>
            <person name="Aizu T."/>
            <person name="Enomoto A."/>
            <person name="Kondo K."/>
            <person name="Tanaka S."/>
            <person name="Hara Y."/>
            <person name="Koshikawa S."/>
            <person name="Sagara H."/>
            <person name="Miura T."/>
            <person name="Yokobori S."/>
            <person name="Miyagawa K."/>
            <person name="Suzuki Y."/>
            <person name="Kubo T."/>
            <person name="Oyama M."/>
            <person name="Kohara Y."/>
            <person name="Fujiyama A."/>
            <person name="Arakawa K."/>
            <person name="Katayama T."/>
            <person name="Toyoda A."/>
            <person name="Kunieda T."/>
        </authorList>
    </citation>
    <scope>NUCLEOTIDE SEQUENCE [LARGE SCALE GENOMIC DNA]</scope>
    <source>
        <strain evidence="2 3">YOKOZUNA-1</strain>
    </source>
</reference>
<dbReference type="PANTHER" id="PTHR11034">
    <property type="entry name" value="N-MYC DOWNSTREAM REGULATED"/>
    <property type="match status" value="1"/>
</dbReference>
<dbReference type="OrthoDB" id="741027at2759"/>
<name>A0A1D1UZZ8_RAMVA</name>
<organism evidence="2 3">
    <name type="scientific">Ramazzottius varieornatus</name>
    <name type="common">Water bear</name>
    <name type="synonym">Tardigrade</name>
    <dbReference type="NCBI Taxonomy" id="947166"/>
    <lineage>
        <taxon>Eukaryota</taxon>
        <taxon>Metazoa</taxon>
        <taxon>Ecdysozoa</taxon>
        <taxon>Tardigrada</taxon>
        <taxon>Eutardigrada</taxon>
        <taxon>Parachela</taxon>
        <taxon>Hypsibioidea</taxon>
        <taxon>Ramazzottiidae</taxon>
        <taxon>Ramazzottius</taxon>
    </lineage>
</organism>
<sequence length="361" mass="41328">MADYMDNGTDRVTLVHTTVTETKTIVRDTNNDGMEMGDMRVPLGNHNAFGEDFKEEKFVADEGKGWYFTVSKHGDTRKVPIITFHDLGLSGHTCFRTFFNYPDMHVLSKYFSVYHLTAPGQEENAPNWKEGTAYPTMDDMADMIETFRVANGIVHFVGLGLGAGANILARYAIKHPSHVDALVLVNCTSRVAGWGEWTSQKWNNLQLRWRGMTNASLDYLMWNYFNKYQEYRPDLASFYRHHFANNVNPVNLALFIDSFINRTDLNIHREGDPSRRLAVPSITCRVLQIAASESPYYEETIQLNSRLYPELSEWLKIQDADGFVLDEEPGRVAQAILLQLQGIGYAINERRPSFDQQKSQY</sequence>
<comment type="caution">
    <text evidence="2">The sequence shown here is derived from an EMBL/GenBank/DDBJ whole genome shotgun (WGS) entry which is preliminary data.</text>
</comment>
<dbReference type="EMBL" id="BDGG01000003">
    <property type="protein sequence ID" value="GAU95051.1"/>
    <property type="molecule type" value="Genomic_DNA"/>
</dbReference>
<evidence type="ECO:0000313" key="3">
    <source>
        <dbReference type="Proteomes" id="UP000186922"/>
    </source>
</evidence>
<accession>A0A1D1UZZ8</accession>
<comment type="similarity">
    <text evidence="1">Belongs to the NDRG family.</text>
</comment>
<dbReference type="InterPro" id="IPR004142">
    <property type="entry name" value="NDRG"/>
</dbReference>